<dbReference type="GO" id="GO:0016020">
    <property type="term" value="C:membrane"/>
    <property type="evidence" value="ECO:0007669"/>
    <property type="project" value="UniProtKB-SubCell"/>
</dbReference>
<proteinExistence type="predicted"/>
<dbReference type="PROSITE" id="PS51257">
    <property type="entry name" value="PROKAR_LIPOPROTEIN"/>
    <property type="match status" value="1"/>
</dbReference>
<dbReference type="Proteomes" id="UP000283589">
    <property type="component" value="Unassembled WGS sequence"/>
</dbReference>
<feature type="transmembrane region" description="Helical" evidence="5">
    <location>
        <begin position="37"/>
        <end position="55"/>
    </location>
</feature>
<keyword evidence="3 5" id="KW-1133">Transmembrane helix</keyword>
<dbReference type="SUPFAM" id="SSF48452">
    <property type="entry name" value="TPR-like"/>
    <property type="match status" value="1"/>
</dbReference>
<comment type="subcellular location">
    <subcellularLocation>
        <location evidence="1">Membrane</location>
        <topology evidence="1">Multi-pass membrane protein</topology>
    </subcellularLocation>
</comment>
<feature type="transmembrane region" description="Helical" evidence="5">
    <location>
        <begin position="320"/>
        <end position="338"/>
    </location>
</feature>
<dbReference type="EMBL" id="QRZA01000016">
    <property type="protein sequence ID" value="RGV32911.1"/>
    <property type="molecule type" value="Genomic_DNA"/>
</dbReference>
<keyword evidence="4 5" id="KW-0472">Membrane</keyword>
<sequence>MYANRLMKSGMLKNILLILIFFVGCFFIPDCFVSRHVTTGMLGVAIITILYALAFVRMVKVIKITPLFLWVFLYSIFWLMYQFFYSALAWHDWIGYISFLLLFFIVSQQEFGENELRQYYFIGSMAGMVMGTWGLLQYFELVQAYYTSVPVTGSFENPAGLAIFLSGLLPCSLYFTREGKMRYKMWGIVTSLLAIWVILLSNSRTGILIMIVLCILYVCQNISFPPRHRFVNKFLFLGIVLFLFVGLYFWKKDSADGRMLIWLCSLDMFGDHWFFGIGSGKFQAEYMLYQADFFQWHPDSMFMMLADNVNNPFNEYLKVLVEYGIIGFSMVVMILVHLVKVCKANRDKVFLFPVFGCILAVMLAACFSYPLNYPSIVLIFVFSVAIVNSCYFSVWKVKKRICVKGVAVGLVVFSLLFSRIVYCYGRSEYEWCKAARFSLEGRSEEMLPSYKEIYDWMRRDGLFLYNYGAELYQVKRYSESLKILKECASRFNDEDVQQILAKDYIQLGMYSEAKECLLLAAAMCPVRFVPLYELMNLHLRIKDFTEAKRYARIIIDKPVKINSSRIRKIKKAAKVLLE</sequence>
<feature type="transmembrane region" description="Helical" evidence="5">
    <location>
        <begin position="207"/>
        <end position="224"/>
    </location>
</feature>
<keyword evidence="7" id="KW-0436">Ligase</keyword>
<accession>A0A412WYS7</accession>
<feature type="transmembrane region" description="Helical" evidence="5">
    <location>
        <begin position="90"/>
        <end position="107"/>
    </location>
</feature>
<dbReference type="InterPro" id="IPR011990">
    <property type="entry name" value="TPR-like_helical_dom_sf"/>
</dbReference>
<feature type="transmembrane region" description="Helical" evidence="5">
    <location>
        <begin position="350"/>
        <end position="370"/>
    </location>
</feature>
<evidence type="ECO:0000256" key="1">
    <source>
        <dbReference type="ARBA" id="ARBA00004141"/>
    </source>
</evidence>
<protein>
    <submittedName>
        <fullName evidence="7">O-antigen ligase family protein</fullName>
    </submittedName>
</protein>
<dbReference type="InterPro" id="IPR007016">
    <property type="entry name" value="O-antigen_ligase-rel_domated"/>
</dbReference>
<feature type="domain" description="O-antigen ligase-related" evidence="6">
    <location>
        <begin position="190"/>
        <end position="331"/>
    </location>
</feature>
<dbReference type="PANTHER" id="PTHR37422">
    <property type="entry name" value="TEICHURONIC ACID BIOSYNTHESIS PROTEIN TUAE"/>
    <property type="match status" value="1"/>
</dbReference>
<organism evidence="7 9">
    <name type="scientific">Butyricimonas virosa</name>
    <dbReference type="NCBI Taxonomy" id="544645"/>
    <lineage>
        <taxon>Bacteria</taxon>
        <taxon>Pseudomonadati</taxon>
        <taxon>Bacteroidota</taxon>
        <taxon>Bacteroidia</taxon>
        <taxon>Bacteroidales</taxon>
        <taxon>Odoribacteraceae</taxon>
        <taxon>Butyricimonas</taxon>
    </lineage>
</organism>
<dbReference type="PANTHER" id="PTHR37422:SF13">
    <property type="entry name" value="LIPOPOLYSACCHARIDE BIOSYNTHESIS PROTEIN PA4999-RELATED"/>
    <property type="match status" value="1"/>
</dbReference>
<keyword evidence="2 5" id="KW-0812">Transmembrane</keyword>
<dbReference type="RefSeq" id="WP_118260779.1">
    <property type="nucleotide sequence ID" value="NZ_CABJDM010000010.1"/>
</dbReference>
<dbReference type="InterPro" id="IPR051533">
    <property type="entry name" value="WaaL-like"/>
</dbReference>
<evidence type="ECO:0000256" key="3">
    <source>
        <dbReference type="ARBA" id="ARBA00022989"/>
    </source>
</evidence>
<evidence type="ECO:0000256" key="5">
    <source>
        <dbReference type="SAM" id="Phobius"/>
    </source>
</evidence>
<name>A0A412WYS7_9BACT</name>
<evidence type="ECO:0000256" key="4">
    <source>
        <dbReference type="ARBA" id="ARBA00023136"/>
    </source>
</evidence>
<gene>
    <name evidence="7" type="ORF">DWW18_12335</name>
    <name evidence="8" type="ORF">DWZ68_09710</name>
</gene>
<dbReference type="GO" id="GO:0016874">
    <property type="term" value="F:ligase activity"/>
    <property type="evidence" value="ECO:0007669"/>
    <property type="project" value="UniProtKB-KW"/>
</dbReference>
<evidence type="ECO:0000259" key="6">
    <source>
        <dbReference type="Pfam" id="PF04932"/>
    </source>
</evidence>
<dbReference type="Proteomes" id="UP000286038">
    <property type="component" value="Unassembled WGS sequence"/>
</dbReference>
<dbReference type="AlphaFoldDB" id="A0A412WYS7"/>
<evidence type="ECO:0000313" key="10">
    <source>
        <dbReference type="Proteomes" id="UP000286038"/>
    </source>
</evidence>
<feature type="transmembrane region" description="Helical" evidence="5">
    <location>
        <begin position="376"/>
        <end position="394"/>
    </location>
</feature>
<dbReference type="EMBL" id="QRPV01000010">
    <property type="protein sequence ID" value="RHM42911.1"/>
    <property type="molecule type" value="Genomic_DNA"/>
</dbReference>
<dbReference type="Gene3D" id="1.25.40.10">
    <property type="entry name" value="Tetratricopeptide repeat domain"/>
    <property type="match status" value="1"/>
</dbReference>
<evidence type="ECO:0000313" key="9">
    <source>
        <dbReference type="Proteomes" id="UP000283589"/>
    </source>
</evidence>
<dbReference type="Pfam" id="PF04932">
    <property type="entry name" value="Wzy_C"/>
    <property type="match status" value="1"/>
</dbReference>
<feature type="transmembrane region" description="Helical" evidence="5">
    <location>
        <begin position="401"/>
        <end position="422"/>
    </location>
</feature>
<feature type="transmembrane region" description="Helical" evidence="5">
    <location>
        <begin position="67"/>
        <end position="84"/>
    </location>
</feature>
<evidence type="ECO:0000256" key="2">
    <source>
        <dbReference type="ARBA" id="ARBA00022692"/>
    </source>
</evidence>
<evidence type="ECO:0000313" key="7">
    <source>
        <dbReference type="EMBL" id="RGV32911.1"/>
    </source>
</evidence>
<evidence type="ECO:0000313" key="8">
    <source>
        <dbReference type="EMBL" id="RHM42911.1"/>
    </source>
</evidence>
<feature type="transmembrane region" description="Helical" evidence="5">
    <location>
        <begin position="231"/>
        <end position="250"/>
    </location>
</feature>
<reference evidence="9 10" key="1">
    <citation type="submission" date="2018-08" db="EMBL/GenBank/DDBJ databases">
        <title>A genome reference for cultivated species of the human gut microbiota.</title>
        <authorList>
            <person name="Zou Y."/>
            <person name="Xue W."/>
            <person name="Luo G."/>
        </authorList>
    </citation>
    <scope>NUCLEOTIDE SEQUENCE [LARGE SCALE GENOMIC DNA]</scope>
    <source>
        <strain evidence="7 9">AF14-49</strain>
        <strain evidence="8 10">AF34-33</strain>
    </source>
</reference>
<feature type="transmembrane region" description="Helical" evidence="5">
    <location>
        <begin position="183"/>
        <end position="201"/>
    </location>
</feature>
<feature type="transmembrane region" description="Helical" evidence="5">
    <location>
        <begin position="119"/>
        <end position="139"/>
    </location>
</feature>
<feature type="transmembrane region" description="Helical" evidence="5">
    <location>
        <begin position="159"/>
        <end position="176"/>
    </location>
</feature>
<comment type="caution">
    <text evidence="7">The sequence shown here is derived from an EMBL/GenBank/DDBJ whole genome shotgun (WGS) entry which is preliminary data.</text>
</comment>